<dbReference type="InterPro" id="IPR003331">
    <property type="entry name" value="UDP_GlcNAc_Epimerase_2_dom"/>
</dbReference>
<dbReference type="InterPro" id="IPR029767">
    <property type="entry name" value="WecB-like"/>
</dbReference>
<proteinExistence type="inferred from homology"/>
<keyword evidence="1 3" id="KW-0413">Isomerase</keyword>
<dbReference type="Pfam" id="PF02350">
    <property type="entry name" value="Epimerase_2"/>
    <property type="match status" value="1"/>
</dbReference>
<organism evidence="3 4">
    <name type="scientific">Candidatus Aphodosoma intestinipullorum</name>
    <dbReference type="NCBI Taxonomy" id="2840674"/>
    <lineage>
        <taxon>Bacteria</taxon>
        <taxon>Pseudomonadati</taxon>
        <taxon>Bacteroidota</taxon>
        <taxon>Bacteroidia</taxon>
        <taxon>Bacteroidales</taxon>
        <taxon>Candidatus Aphodosoma</taxon>
    </lineage>
</organism>
<protein>
    <submittedName>
        <fullName evidence="3">UDP-N-acetylglucosamine 2-epimerase (Non-hydrolyzing)</fullName>
        <ecNumber evidence="3">5.1.3.14</ecNumber>
    </submittedName>
</protein>
<dbReference type="Proteomes" id="UP000712007">
    <property type="component" value="Unassembled WGS sequence"/>
</dbReference>
<dbReference type="EC" id="5.1.3.14" evidence="3"/>
<sequence length="386" mass="42892">MIRLLTVIGARPQIIKAAALSRAISGEFSGVVEEHILHTGQHYDDNMSRVFFYELGIPAPYRNLNVGSAPHGVQTAEMVVGIEKALSEGGFDGVVVYGDTNSTLAGAVAAAKMNVPIYHVEAGLRSFNMSMPEEINRRVCDTLSSILFAPTDSAVENLAREGYADDVRTIFAGGRKRAVIKSGDVMYDNAIYYGEKAERESNVLRDNRLEDRQYVLATVHRESNTDRPENLNGIFRAMADIAGRDSISIVLPLHPRTRKMMEAALDRELRRRIGASRMKIIEPVSYLDMVMLEKHARMVMTDSGGVQKEAFFYGKPCVILREETEWTEIVSHGAGILTGADYDRIMDAHRRCMDMDVTFPPLYGDGHAAEKIVRAITEYSGQEGLR</sequence>
<dbReference type="NCBIfam" id="TIGR00236">
    <property type="entry name" value="wecB"/>
    <property type="match status" value="1"/>
</dbReference>
<dbReference type="Gene3D" id="3.40.50.2000">
    <property type="entry name" value="Glycogen Phosphorylase B"/>
    <property type="match status" value="2"/>
</dbReference>
<evidence type="ECO:0000256" key="1">
    <source>
        <dbReference type="RuleBase" id="RU003513"/>
    </source>
</evidence>
<dbReference type="SUPFAM" id="SSF53756">
    <property type="entry name" value="UDP-Glycosyltransferase/glycogen phosphorylase"/>
    <property type="match status" value="1"/>
</dbReference>
<evidence type="ECO:0000313" key="4">
    <source>
        <dbReference type="Proteomes" id="UP000712007"/>
    </source>
</evidence>
<gene>
    <name evidence="3" type="primary">wecB</name>
    <name evidence="3" type="ORF">IAC51_03155</name>
</gene>
<name>A0A940DLH5_9BACT</name>
<reference evidence="3" key="1">
    <citation type="submission" date="2020-10" db="EMBL/GenBank/DDBJ databases">
        <authorList>
            <person name="Gilroy R."/>
        </authorList>
    </citation>
    <scope>NUCLEOTIDE SEQUENCE</scope>
    <source>
        <strain evidence="3">3924</strain>
    </source>
</reference>
<evidence type="ECO:0000259" key="2">
    <source>
        <dbReference type="Pfam" id="PF02350"/>
    </source>
</evidence>
<dbReference type="EMBL" id="JADIMV010000054">
    <property type="protein sequence ID" value="MBO8439629.1"/>
    <property type="molecule type" value="Genomic_DNA"/>
</dbReference>
<dbReference type="PANTHER" id="PTHR43174:SF1">
    <property type="entry name" value="UDP-N-ACETYLGLUCOSAMINE 2-EPIMERASE"/>
    <property type="match status" value="1"/>
</dbReference>
<dbReference type="GO" id="GO:0008761">
    <property type="term" value="F:UDP-N-acetylglucosamine 2-epimerase activity"/>
    <property type="evidence" value="ECO:0007669"/>
    <property type="project" value="UniProtKB-EC"/>
</dbReference>
<reference evidence="3" key="2">
    <citation type="journal article" date="2021" name="PeerJ">
        <title>Extensive microbial diversity within the chicken gut microbiome revealed by metagenomics and culture.</title>
        <authorList>
            <person name="Gilroy R."/>
            <person name="Ravi A."/>
            <person name="Getino M."/>
            <person name="Pursley I."/>
            <person name="Horton D.L."/>
            <person name="Alikhan N.F."/>
            <person name="Baker D."/>
            <person name="Gharbi K."/>
            <person name="Hall N."/>
            <person name="Watson M."/>
            <person name="Adriaenssens E.M."/>
            <person name="Foster-Nyarko E."/>
            <person name="Jarju S."/>
            <person name="Secka A."/>
            <person name="Antonio M."/>
            <person name="Oren A."/>
            <person name="Chaudhuri R.R."/>
            <person name="La Ragione R."/>
            <person name="Hildebrand F."/>
            <person name="Pallen M.J."/>
        </authorList>
    </citation>
    <scope>NUCLEOTIDE SEQUENCE</scope>
    <source>
        <strain evidence="3">3924</strain>
    </source>
</reference>
<dbReference type="CDD" id="cd03786">
    <property type="entry name" value="GTB_UDP-GlcNAc_2-Epimerase"/>
    <property type="match status" value="1"/>
</dbReference>
<evidence type="ECO:0000313" key="3">
    <source>
        <dbReference type="EMBL" id="MBO8439629.1"/>
    </source>
</evidence>
<comment type="similarity">
    <text evidence="1">Belongs to the UDP-N-acetylglucosamine 2-epimerase family.</text>
</comment>
<feature type="domain" description="UDP-N-acetylglucosamine 2-epimerase" evidence="2">
    <location>
        <begin position="32"/>
        <end position="376"/>
    </location>
</feature>
<dbReference type="PANTHER" id="PTHR43174">
    <property type="entry name" value="UDP-N-ACETYLGLUCOSAMINE 2-EPIMERASE"/>
    <property type="match status" value="1"/>
</dbReference>
<accession>A0A940DLH5</accession>
<dbReference type="AlphaFoldDB" id="A0A940DLH5"/>
<comment type="caution">
    <text evidence="3">The sequence shown here is derived from an EMBL/GenBank/DDBJ whole genome shotgun (WGS) entry which is preliminary data.</text>
</comment>